<dbReference type="Gene3D" id="3.40.50.10610">
    <property type="entry name" value="ABC-type transport auxiliary lipoprotein component"/>
    <property type="match status" value="2"/>
</dbReference>
<dbReference type="RefSeq" id="WP_184094361.1">
    <property type="nucleotide sequence ID" value="NZ_JACIJH010000001.1"/>
</dbReference>
<evidence type="ECO:0000256" key="2">
    <source>
        <dbReference type="ARBA" id="ARBA00022729"/>
    </source>
</evidence>
<gene>
    <name evidence="8" type="ORF">FHR21_000171</name>
</gene>
<evidence type="ECO:0000256" key="3">
    <source>
        <dbReference type="ARBA" id="ARBA00023136"/>
    </source>
</evidence>
<evidence type="ECO:0000256" key="4">
    <source>
        <dbReference type="ARBA" id="ARBA00023139"/>
    </source>
</evidence>
<sequence length="360" mass="38299">MKKAHGPLLAIIAAALLPAGCAVNNGASWSEARPVLPTPATRSLQSLPAPGDSISVAVYNFSDQTGQFKPTDGVQTLSRAVTQGATSILVKALQESGQGRWFKVIERERLDNLLRERAVIREMRAAYLGETKLNRQALPPLLFAGVILEGGIIGYDTNTKTGGVGARFLGIGGSTKYREDTVTVYLRAVSVKTGEVLLTVSVRKSIASIGLSADAFRYVAFKELLEVEAGIATNEPDALALQQAIEAAVYGLVIEGASRDLWCLSTQPDYSENLLRQYFARRDNMDAAAVELARRVDGSTITGACTAGYTQMHVPARPARPAQLSARPAPPQPAPAKQPDDRPQPEGSALPAPARPNEGG</sequence>
<dbReference type="PANTHER" id="PTHR41164">
    <property type="entry name" value="CURLI PRODUCTION ASSEMBLY/TRANSPORT COMPONENT CSGG"/>
    <property type="match status" value="1"/>
</dbReference>
<feature type="region of interest" description="Disordered" evidence="6">
    <location>
        <begin position="318"/>
        <end position="360"/>
    </location>
</feature>
<feature type="chain" id="PRO_5030558296" evidence="7">
    <location>
        <begin position="22"/>
        <end position="360"/>
    </location>
</feature>
<dbReference type="InterPro" id="IPR005534">
    <property type="entry name" value="Curli_assmbl/transp-comp_CsgG"/>
</dbReference>
<keyword evidence="4" id="KW-0564">Palmitate</keyword>
<keyword evidence="3" id="KW-0472">Membrane</keyword>
<evidence type="ECO:0000313" key="8">
    <source>
        <dbReference type="EMBL" id="MBB5704846.1"/>
    </source>
</evidence>
<dbReference type="PANTHER" id="PTHR41164:SF1">
    <property type="entry name" value="CURLI PRODUCTION ASSEMBLY_TRANSPORT COMPONENT CSGG"/>
    <property type="match status" value="1"/>
</dbReference>
<evidence type="ECO:0000313" key="9">
    <source>
        <dbReference type="Proteomes" id="UP000537161"/>
    </source>
</evidence>
<name>A0A7W9B251_9SPHN</name>
<dbReference type="GO" id="GO:0030288">
    <property type="term" value="C:outer membrane-bounded periplasmic space"/>
    <property type="evidence" value="ECO:0007669"/>
    <property type="project" value="InterPro"/>
</dbReference>
<keyword evidence="5" id="KW-0449">Lipoprotein</keyword>
<dbReference type="Proteomes" id="UP000537161">
    <property type="component" value="Unassembled WGS sequence"/>
</dbReference>
<evidence type="ECO:0000256" key="7">
    <source>
        <dbReference type="SAM" id="SignalP"/>
    </source>
</evidence>
<keyword evidence="2 7" id="KW-0732">Signal</keyword>
<comment type="caution">
    <text evidence="8">The sequence shown here is derived from an EMBL/GenBank/DDBJ whole genome shotgun (WGS) entry which is preliminary data.</text>
</comment>
<feature type="compositionally biased region" description="Low complexity" evidence="6">
    <location>
        <begin position="318"/>
        <end position="327"/>
    </location>
</feature>
<organism evidence="8 9">
    <name type="scientific">Sphingopyxis panaciterrulae</name>
    <dbReference type="NCBI Taxonomy" id="462372"/>
    <lineage>
        <taxon>Bacteria</taxon>
        <taxon>Pseudomonadati</taxon>
        <taxon>Pseudomonadota</taxon>
        <taxon>Alphaproteobacteria</taxon>
        <taxon>Sphingomonadales</taxon>
        <taxon>Sphingomonadaceae</taxon>
        <taxon>Sphingopyxis</taxon>
    </lineage>
</organism>
<dbReference type="Pfam" id="PF03783">
    <property type="entry name" value="CsgG"/>
    <property type="match status" value="1"/>
</dbReference>
<reference evidence="8 9" key="1">
    <citation type="submission" date="2020-08" db="EMBL/GenBank/DDBJ databases">
        <title>Genomic Encyclopedia of Type Strains, Phase IV (KMG-IV): sequencing the most valuable type-strain genomes for metagenomic binning, comparative biology and taxonomic classification.</title>
        <authorList>
            <person name="Goeker M."/>
        </authorList>
    </citation>
    <scope>NUCLEOTIDE SEQUENCE [LARGE SCALE GENOMIC DNA]</scope>
    <source>
        <strain evidence="8 9">DSM 27163</strain>
    </source>
</reference>
<keyword evidence="1" id="KW-1003">Cell membrane</keyword>
<evidence type="ECO:0000256" key="6">
    <source>
        <dbReference type="SAM" id="MobiDB-lite"/>
    </source>
</evidence>
<accession>A0A7W9B251</accession>
<protein>
    <submittedName>
        <fullName evidence="8">Curli production assembly/transport component CsgG</fullName>
    </submittedName>
</protein>
<feature type="signal peptide" evidence="7">
    <location>
        <begin position="1"/>
        <end position="21"/>
    </location>
</feature>
<keyword evidence="9" id="KW-1185">Reference proteome</keyword>
<proteinExistence type="predicted"/>
<evidence type="ECO:0000256" key="1">
    <source>
        <dbReference type="ARBA" id="ARBA00022475"/>
    </source>
</evidence>
<dbReference type="EMBL" id="JACIJH010000001">
    <property type="protein sequence ID" value="MBB5704846.1"/>
    <property type="molecule type" value="Genomic_DNA"/>
</dbReference>
<evidence type="ECO:0000256" key="5">
    <source>
        <dbReference type="ARBA" id="ARBA00023288"/>
    </source>
</evidence>
<dbReference type="AlphaFoldDB" id="A0A7W9B251"/>